<name>A0ABM9I7R4_9GAMM</name>
<accession>A0ABM9I7R4</accession>
<organism evidence="1 2">
    <name type="scientific">Methylocaldum szegediense</name>
    <dbReference type="NCBI Taxonomy" id="73780"/>
    <lineage>
        <taxon>Bacteria</taxon>
        <taxon>Pseudomonadati</taxon>
        <taxon>Pseudomonadota</taxon>
        <taxon>Gammaproteobacteria</taxon>
        <taxon>Methylococcales</taxon>
        <taxon>Methylococcaceae</taxon>
        <taxon>Methylocaldum</taxon>
    </lineage>
</organism>
<keyword evidence="2" id="KW-1185">Reference proteome</keyword>
<protein>
    <submittedName>
        <fullName evidence="1">Uncharacterized protein</fullName>
    </submittedName>
</protein>
<proteinExistence type="predicted"/>
<dbReference type="Proteomes" id="UP001162030">
    <property type="component" value="Chromosome"/>
</dbReference>
<dbReference type="EMBL" id="OX458333">
    <property type="protein sequence ID" value="CAI8945830.1"/>
    <property type="molecule type" value="Genomic_DNA"/>
</dbReference>
<sequence length="26" mass="2805">MGHSLIAGRFLLDVALDRDLGPNPLN</sequence>
<evidence type="ECO:0000313" key="1">
    <source>
        <dbReference type="EMBL" id="CAI8945830.1"/>
    </source>
</evidence>
<gene>
    <name evidence="1" type="ORF">MSZNOR_4340</name>
</gene>
<evidence type="ECO:0000313" key="2">
    <source>
        <dbReference type="Proteomes" id="UP001162030"/>
    </source>
</evidence>
<reference evidence="1 2" key="1">
    <citation type="submission" date="2023-03" db="EMBL/GenBank/DDBJ databases">
        <authorList>
            <person name="Pearce D."/>
        </authorList>
    </citation>
    <scope>NUCLEOTIDE SEQUENCE [LARGE SCALE GENOMIC DNA]</scope>
    <source>
        <strain evidence="1">Msz</strain>
    </source>
</reference>